<dbReference type="EMBL" id="VSSQ01008450">
    <property type="protein sequence ID" value="MPM38896.1"/>
    <property type="molecule type" value="Genomic_DNA"/>
</dbReference>
<evidence type="ECO:0000259" key="1">
    <source>
        <dbReference type="PROSITE" id="PS51272"/>
    </source>
</evidence>
<dbReference type="AlphaFoldDB" id="A0A644ZDF0"/>
<dbReference type="PROSITE" id="PS51272">
    <property type="entry name" value="SLH"/>
    <property type="match status" value="1"/>
</dbReference>
<accession>A0A644ZDF0</accession>
<evidence type="ECO:0000313" key="2">
    <source>
        <dbReference type="EMBL" id="MPM38896.1"/>
    </source>
</evidence>
<dbReference type="Pfam" id="PF00395">
    <property type="entry name" value="SLH"/>
    <property type="match status" value="1"/>
</dbReference>
<name>A0A644ZDF0_9ZZZZ</name>
<sequence>MFTLLYNALKAIDQLPQGDSRKTLSDFTDSESISSYAQEAMAYLVETGVIGGNNGLLSPTVTTTRAQMAQVLYNLLAK</sequence>
<reference evidence="2" key="1">
    <citation type="submission" date="2019-08" db="EMBL/GenBank/DDBJ databases">
        <authorList>
            <person name="Kucharzyk K."/>
            <person name="Murdoch R.W."/>
            <person name="Higgins S."/>
            <person name="Loffler F."/>
        </authorList>
    </citation>
    <scope>NUCLEOTIDE SEQUENCE</scope>
</reference>
<comment type="caution">
    <text evidence="2">The sequence shown here is derived from an EMBL/GenBank/DDBJ whole genome shotgun (WGS) entry which is preliminary data.</text>
</comment>
<gene>
    <name evidence="2" type="ORF">SDC9_85527</name>
</gene>
<feature type="domain" description="SLH" evidence="1">
    <location>
        <begin position="24"/>
        <end position="78"/>
    </location>
</feature>
<proteinExistence type="predicted"/>
<organism evidence="2">
    <name type="scientific">bioreactor metagenome</name>
    <dbReference type="NCBI Taxonomy" id="1076179"/>
    <lineage>
        <taxon>unclassified sequences</taxon>
        <taxon>metagenomes</taxon>
        <taxon>ecological metagenomes</taxon>
    </lineage>
</organism>
<dbReference type="InterPro" id="IPR001119">
    <property type="entry name" value="SLH_dom"/>
</dbReference>
<protein>
    <recommendedName>
        <fullName evidence="1">SLH domain-containing protein</fullName>
    </recommendedName>
</protein>